<dbReference type="EMBL" id="CANTFL010000974">
    <property type="protein sequence ID" value="CAI5729006.1"/>
    <property type="molecule type" value="Genomic_DNA"/>
</dbReference>
<dbReference type="GO" id="GO:0000723">
    <property type="term" value="P:telomere maintenance"/>
    <property type="evidence" value="ECO:0007669"/>
    <property type="project" value="TreeGrafter"/>
</dbReference>
<evidence type="ECO:0000256" key="1">
    <source>
        <dbReference type="ARBA" id="ARBA00004123"/>
    </source>
</evidence>
<name>A0AAV0TZP9_HYABA</name>
<keyword evidence="3" id="KW-0158">Chromosome</keyword>
<dbReference type="PANTHER" id="PTHR22928:SF3">
    <property type="entry name" value="TELOMERE-ASSOCIATED PROTEIN RIF1"/>
    <property type="match status" value="1"/>
</dbReference>
<dbReference type="SUPFAM" id="SSF48371">
    <property type="entry name" value="ARM repeat"/>
    <property type="match status" value="1"/>
</dbReference>
<sequence length="1227" mass="135724">MEAAETQLARALAVLTEREFPCTRGLETRLDTYLQLEDLQRLEDSEASVTQLRKHLPLLLSEVRFDLQQNLQRDVLLAALRCLSYFMHHRSLISVFSDEYLAWVLEELLARLFTTEDRYMYKLCLFSLTMQNIAPERHKFLPRTVEALVQAVVNPFKSRAIEVQALKGLRLLLVKYPDQLGTDGTILNIYVRPIASRLSSRETSTRTQARMVLEEASKHVAKWSGEALEMVQDCMEEYALPVMKSHVGGGRLKDAVYLWKLILTLLRSKFSSDMAKLNQVLYVPERCMEDENAAARMVAMQAWTLVVDVVRNCQNWLFNKAVVGLLAWPVKLCIKQERLLNILDTAFSSWRTIASIAVQDFNVYCKATGQSMGPGERYRHVPEWKSWYGELVISPLLTLMMKRSRSKHSASTAIELKPFIEFVKDMWEPKALGSCNRESEALGSGETRGGVLSYESDRSTVIEGAAVAATVGAKHLEASLVAKQSNGRVCISSELRGVALLLHDIFGVILSLIAITNESHDEHVASYAHDLAISTWKGVCRRIFSDGPRKGANIASNLALRLARRSIEFSFGIYTGSAMAATSPSSAAPVKHTGDSIDGHNGGVGVVSSAAFGLKWQLQLLATLLSNVTVPEDLRAVVLHPKCTLFDCITQRMHCHEQRFIQCATVLEKWSGSKSSEPRIDFSAKSNALPYLVINLLFEYAKLADSTDSNHEVERESTWKLLDMVLRRLMECMKPNASMEARGLDALAHFVEASILVAYKRFGHGSGVKVNTSMLDEFVNVSKNLREEASENSHQSASLALGLHGPRDTFSVVKTASTAGIPSDGSDAEEKCANNASHEAECLLRSRDTDTCSLCLLSGEVYKMPSASLRNRTAASSVDELMQAQRKSRRSSCHGPIESVGSESADIQLSHDGASGARCPPTRPVRDRCTSSELSSKRIDCLDLLDRSQCVYPGLIGCVEGIALLYRYLPEAFRPLFSCYKVETIGDLSALSLEKVESFGFHQSVSTIRRALEDFDACQERTTPMPSNSFQKQNDLTAESQAILLPSLHKRTKRGFSEESEGIAGRHEHKRIKSSLLLEAKDRGVQQDGEGCGQKAGPATKSAACYPTGGTGETRIACRVDCSSDRSDATDDVGKRGNAQDKVSTCTLKLLQHLRRSGYYVDTLIAEEESTRSEEASLRTNIAALGGVLANYHEAHDLVSRLASRLRTAAETSSKRCRKLLDKCGST</sequence>
<keyword evidence="9" id="KW-1185">Reference proteome</keyword>
<accession>A0AAV0TZP9</accession>
<evidence type="ECO:0000259" key="7">
    <source>
        <dbReference type="Pfam" id="PF12231"/>
    </source>
</evidence>
<dbReference type="AlphaFoldDB" id="A0AAV0TZP9"/>
<dbReference type="Proteomes" id="UP001162031">
    <property type="component" value="Unassembled WGS sequence"/>
</dbReference>
<keyword evidence="5" id="KW-0539">Nucleus</keyword>
<evidence type="ECO:0000256" key="2">
    <source>
        <dbReference type="ARBA" id="ARBA00004574"/>
    </source>
</evidence>
<evidence type="ECO:0000313" key="9">
    <source>
        <dbReference type="Proteomes" id="UP001162031"/>
    </source>
</evidence>
<evidence type="ECO:0000256" key="6">
    <source>
        <dbReference type="ARBA" id="ARBA00023306"/>
    </source>
</evidence>
<proteinExistence type="predicted"/>
<dbReference type="GO" id="GO:0000781">
    <property type="term" value="C:chromosome, telomeric region"/>
    <property type="evidence" value="ECO:0007669"/>
    <property type="project" value="UniProtKB-SubCell"/>
</dbReference>
<dbReference type="GO" id="GO:0005634">
    <property type="term" value="C:nucleus"/>
    <property type="evidence" value="ECO:0007669"/>
    <property type="project" value="UniProtKB-SubCell"/>
</dbReference>
<evidence type="ECO:0000313" key="8">
    <source>
        <dbReference type="EMBL" id="CAI5729006.1"/>
    </source>
</evidence>
<protein>
    <recommendedName>
        <fullName evidence="7">Telomere-associated protein Rif1 N-terminal domain-containing protein</fullName>
    </recommendedName>
</protein>
<keyword evidence="4" id="KW-0779">Telomere</keyword>
<evidence type="ECO:0000256" key="5">
    <source>
        <dbReference type="ARBA" id="ARBA00023242"/>
    </source>
</evidence>
<dbReference type="Pfam" id="PF12231">
    <property type="entry name" value="Rif1_N"/>
    <property type="match status" value="1"/>
</dbReference>
<evidence type="ECO:0000256" key="4">
    <source>
        <dbReference type="ARBA" id="ARBA00022895"/>
    </source>
</evidence>
<dbReference type="InterPro" id="IPR022031">
    <property type="entry name" value="Rif1_N"/>
</dbReference>
<comment type="caution">
    <text evidence="8">The sequence shown here is derived from an EMBL/GenBank/DDBJ whole genome shotgun (WGS) entry which is preliminary data.</text>
</comment>
<dbReference type="PANTHER" id="PTHR22928">
    <property type="entry name" value="TELOMERE-ASSOCIATED PROTEIN RIF1"/>
    <property type="match status" value="1"/>
</dbReference>
<reference evidence="8" key="1">
    <citation type="submission" date="2022-12" db="EMBL/GenBank/DDBJ databases">
        <authorList>
            <person name="Webb A."/>
        </authorList>
    </citation>
    <scope>NUCLEOTIDE SEQUENCE</scope>
    <source>
        <strain evidence="8">Hp1</strain>
    </source>
</reference>
<gene>
    <name evidence="8" type="ORF">HBR001_LOCUS4461</name>
</gene>
<comment type="subcellular location">
    <subcellularLocation>
        <location evidence="2">Chromosome</location>
        <location evidence="2">Telomere</location>
    </subcellularLocation>
    <subcellularLocation>
        <location evidence="1">Nucleus</location>
    </subcellularLocation>
</comment>
<feature type="domain" description="Telomere-associated protein Rif1 N-terminal" evidence="7">
    <location>
        <begin position="27"/>
        <end position="330"/>
    </location>
</feature>
<keyword evidence="6" id="KW-0131">Cell cycle</keyword>
<organism evidence="8 9">
    <name type="scientific">Hyaloperonospora brassicae</name>
    <name type="common">Brassica downy mildew</name>
    <name type="synonym">Peronospora brassicae</name>
    <dbReference type="NCBI Taxonomy" id="162125"/>
    <lineage>
        <taxon>Eukaryota</taxon>
        <taxon>Sar</taxon>
        <taxon>Stramenopiles</taxon>
        <taxon>Oomycota</taxon>
        <taxon>Peronosporomycetes</taxon>
        <taxon>Peronosporales</taxon>
        <taxon>Peronosporaceae</taxon>
        <taxon>Hyaloperonospora</taxon>
    </lineage>
</organism>
<dbReference type="InterPro" id="IPR016024">
    <property type="entry name" value="ARM-type_fold"/>
</dbReference>
<evidence type="ECO:0000256" key="3">
    <source>
        <dbReference type="ARBA" id="ARBA00022454"/>
    </source>
</evidence>